<sequence>MALRSFIRSQVLVAFNQLDDVARPWTYVRRSGEAVRDVEEGTTTYPTTEIPIPKAVKTRFTKEEKERDSTIESTDEKVLFPRVYLPIDFETATSDYLVDEKDVIWEIKKDYSDPADAVAILNVRTTRKKVP</sequence>
<dbReference type="EMBL" id="PQ287320">
    <property type="protein sequence ID" value="XHV10566.1"/>
    <property type="molecule type" value="Genomic_DNA"/>
</dbReference>
<proteinExistence type="predicted"/>
<name>A0AB74UGP9_9VIRU</name>
<accession>A0AB74UGP9</accession>
<gene>
    <name evidence="1" type="ORF">BL57_094</name>
</gene>
<protein>
    <recommendedName>
        <fullName evidence="2">Head-tail joining protein</fullName>
    </recommendedName>
</protein>
<reference evidence="1" key="1">
    <citation type="submission" date="2024-10" db="EMBL/GenBank/DDBJ databases">
        <title>Genetic diversity among independent isolates of the Dolichocephalovirinae subfamily.</title>
        <authorList>
            <person name="Ely B."/>
            <person name="Thomas Q."/>
            <person name="Mohammadi T."/>
        </authorList>
    </citation>
    <scope>NUCLEOTIDE SEQUENCE</scope>
</reference>
<organism evidence="1">
    <name type="scientific">Caulobacter phage BL57</name>
    <dbReference type="NCBI Taxonomy" id="3348355"/>
    <lineage>
        <taxon>Viruses</taxon>
    </lineage>
</organism>
<evidence type="ECO:0000313" key="1">
    <source>
        <dbReference type="EMBL" id="XHV10566.1"/>
    </source>
</evidence>
<evidence type="ECO:0008006" key="2">
    <source>
        <dbReference type="Google" id="ProtNLM"/>
    </source>
</evidence>